<evidence type="ECO:0000256" key="1">
    <source>
        <dbReference type="SAM" id="Phobius"/>
    </source>
</evidence>
<dbReference type="SUPFAM" id="SSF69322">
    <property type="entry name" value="Tricorn protease domain 2"/>
    <property type="match status" value="1"/>
</dbReference>
<name>A0ABU0DUQ8_9BACI</name>
<keyword evidence="3" id="KW-1185">Reference proteome</keyword>
<comment type="caution">
    <text evidence="2">The sequence shown here is derived from an EMBL/GenBank/DDBJ whole genome shotgun (WGS) entry which is preliminary data.</text>
</comment>
<proteinExistence type="predicted"/>
<accession>A0ABU0DUQ8</accession>
<evidence type="ECO:0000313" key="2">
    <source>
        <dbReference type="EMBL" id="MDQ0352033.1"/>
    </source>
</evidence>
<gene>
    <name evidence="2" type="ORF">J2R98_001867</name>
</gene>
<dbReference type="RefSeq" id="WP_307068252.1">
    <property type="nucleotide sequence ID" value="NZ_JAUSUP010000005.1"/>
</dbReference>
<dbReference type="EMBL" id="JAUSUP010000005">
    <property type="protein sequence ID" value="MDQ0352033.1"/>
    <property type="molecule type" value="Genomic_DNA"/>
</dbReference>
<organism evidence="2 3">
    <name type="scientific">Alkalibacillus filiformis</name>
    <dbReference type="NCBI Taxonomy" id="200990"/>
    <lineage>
        <taxon>Bacteria</taxon>
        <taxon>Bacillati</taxon>
        <taxon>Bacillota</taxon>
        <taxon>Bacilli</taxon>
        <taxon>Bacillales</taxon>
        <taxon>Bacillaceae</taxon>
        <taxon>Alkalibacillus</taxon>
    </lineage>
</organism>
<evidence type="ECO:0000313" key="3">
    <source>
        <dbReference type="Proteomes" id="UP001236723"/>
    </source>
</evidence>
<protein>
    <submittedName>
        <fullName evidence="2">Uncharacterized protein</fullName>
    </submittedName>
</protein>
<sequence>MGGNNNKNLLWLILLEILKNKKVKIVLISIITILLILTLVIMFYVQYSIHKSEFEYKEEMNLNSLIISGMRGVHGFDESEKTESFQLETRGNTMAAQINSERNSIIMSYALEPKFYPVAHFFGFIEINEDGEDQKYRVSEEHDFYPGLGTFHTYQNVVLSISYSGNEIAIFDLDTEKIIIRQELNGDCQSLTGLNEQAYVSCENRDGDTTIYEIDLNRFTIEEMIQETNTRLVDMTLTEEHGLLAAIVQNDRYFLTQINDTSVHKLTRMEDTEITQIAANQNSVYMLKEDLSYEEDDKYVASYDIVTDDYNMVSLEEDIVTIDIEVIDDNLYVIFRYFDEGYYLLVMNHDLEITNQYQLENILPRELLLNPNVGLER</sequence>
<keyword evidence="1" id="KW-0472">Membrane</keyword>
<reference evidence="2 3" key="1">
    <citation type="submission" date="2023-07" db="EMBL/GenBank/DDBJ databases">
        <title>Genomic Encyclopedia of Type Strains, Phase IV (KMG-IV): sequencing the most valuable type-strain genomes for metagenomic binning, comparative biology and taxonomic classification.</title>
        <authorList>
            <person name="Goeker M."/>
        </authorList>
    </citation>
    <scope>NUCLEOTIDE SEQUENCE [LARGE SCALE GENOMIC DNA]</scope>
    <source>
        <strain evidence="2 3">DSM 15448</strain>
    </source>
</reference>
<dbReference type="Proteomes" id="UP001236723">
    <property type="component" value="Unassembled WGS sequence"/>
</dbReference>
<feature type="transmembrane region" description="Helical" evidence="1">
    <location>
        <begin position="25"/>
        <end position="45"/>
    </location>
</feature>
<keyword evidence="1" id="KW-0812">Transmembrane</keyword>
<keyword evidence="1" id="KW-1133">Transmembrane helix</keyword>